<dbReference type="Proteomes" id="UP001519887">
    <property type="component" value="Unassembled WGS sequence"/>
</dbReference>
<evidence type="ECO:0000313" key="2">
    <source>
        <dbReference type="Proteomes" id="UP001519887"/>
    </source>
</evidence>
<name>A0ABS7C8L3_9BACL</name>
<proteinExistence type="predicted"/>
<reference evidence="1 2" key="1">
    <citation type="submission" date="2021-07" db="EMBL/GenBank/DDBJ databases">
        <title>Paenibacillus radiodurans sp. nov., isolated from the southeastern edge of Tengger Desert.</title>
        <authorList>
            <person name="Zhang G."/>
        </authorList>
    </citation>
    <scope>NUCLEOTIDE SEQUENCE [LARGE SCALE GENOMIC DNA]</scope>
    <source>
        <strain evidence="1 2">CCM 7311</strain>
    </source>
</reference>
<evidence type="ECO:0000313" key="1">
    <source>
        <dbReference type="EMBL" id="MBW7457270.1"/>
    </source>
</evidence>
<comment type="caution">
    <text evidence="1">The sequence shown here is derived from an EMBL/GenBank/DDBJ whole genome shotgun (WGS) entry which is preliminary data.</text>
</comment>
<sequence>MQDRSLITMEEMILEAELFQSVYPDLIGEIDRGEVAHGKLNDFQLMQAVAHAKNGLGVLSFERRQVINAVFDAFTTIYRKDGRGSAERWAKQSFGCFSSSLSVKEKDIADIVMKIDELSRLIQGKESELLQLYRELNMLQRYLAQEEGVQPNPS</sequence>
<organism evidence="1 2">
    <name type="scientific">Paenibacillus sepulcri</name>
    <dbReference type="NCBI Taxonomy" id="359917"/>
    <lineage>
        <taxon>Bacteria</taxon>
        <taxon>Bacillati</taxon>
        <taxon>Bacillota</taxon>
        <taxon>Bacilli</taxon>
        <taxon>Bacillales</taxon>
        <taxon>Paenibacillaceae</taxon>
        <taxon>Paenibacillus</taxon>
    </lineage>
</organism>
<keyword evidence="2" id="KW-1185">Reference proteome</keyword>
<accession>A0ABS7C8L3</accession>
<gene>
    <name evidence="1" type="ORF">K0U00_24830</name>
</gene>
<protein>
    <submittedName>
        <fullName evidence="1">Uncharacterized protein</fullName>
    </submittedName>
</protein>
<dbReference type="EMBL" id="JAHZIK010000799">
    <property type="protein sequence ID" value="MBW7457270.1"/>
    <property type="molecule type" value="Genomic_DNA"/>
</dbReference>
<dbReference type="RefSeq" id="WP_210038594.1">
    <property type="nucleotide sequence ID" value="NZ_JBHLVU010000011.1"/>
</dbReference>